<feature type="domain" description="OTU" evidence="13">
    <location>
        <begin position="160"/>
        <end position="280"/>
    </location>
</feature>
<evidence type="ECO:0000256" key="9">
    <source>
        <dbReference type="ARBA" id="ARBA00022807"/>
    </source>
</evidence>
<dbReference type="EC" id="3.4.19.12" evidence="11"/>
<dbReference type="GO" id="GO:0016579">
    <property type="term" value="P:protein deubiquitination"/>
    <property type="evidence" value="ECO:0007669"/>
    <property type="project" value="TreeGrafter"/>
</dbReference>
<proteinExistence type="predicted"/>
<evidence type="ECO:0000256" key="6">
    <source>
        <dbReference type="ARBA" id="ARBA00022771"/>
    </source>
</evidence>
<dbReference type="Pfam" id="PF21403">
    <property type="entry name" value="OTU1_UBXL"/>
    <property type="match status" value="1"/>
</dbReference>
<evidence type="ECO:0000256" key="3">
    <source>
        <dbReference type="ARBA" id="ARBA00022490"/>
    </source>
</evidence>
<dbReference type="GO" id="GO:0030968">
    <property type="term" value="P:endoplasmic reticulum unfolded protein response"/>
    <property type="evidence" value="ECO:0007669"/>
    <property type="project" value="TreeGrafter"/>
</dbReference>
<comment type="subcellular location">
    <subcellularLocation>
        <location evidence="2 11">Cytoplasm</location>
    </subcellularLocation>
</comment>
<dbReference type="InterPro" id="IPR038765">
    <property type="entry name" value="Papain-like_cys_pep_sf"/>
</dbReference>
<name>A0A2B7Y5E8_POLH7</name>
<comment type="function">
    <text evidence="11">Hydrolase that can remove conjugated ubiquitin from proteins and may therefore play an important regulatory role at the level of protein turnover by preventing degradation.</text>
</comment>
<evidence type="ECO:0000256" key="1">
    <source>
        <dbReference type="ARBA" id="ARBA00000707"/>
    </source>
</evidence>
<feature type="compositionally biased region" description="Low complexity" evidence="12">
    <location>
        <begin position="121"/>
        <end position="136"/>
    </location>
</feature>
<evidence type="ECO:0000256" key="8">
    <source>
        <dbReference type="ARBA" id="ARBA00022801"/>
    </source>
</evidence>
<feature type="compositionally biased region" description="Low complexity" evidence="12">
    <location>
        <begin position="84"/>
        <end position="99"/>
    </location>
</feature>
<dbReference type="GO" id="GO:0004843">
    <property type="term" value="F:cysteine-type deubiquitinase activity"/>
    <property type="evidence" value="ECO:0007669"/>
    <property type="project" value="UniProtKB-UniRule"/>
</dbReference>
<evidence type="ECO:0000256" key="4">
    <source>
        <dbReference type="ARBA" id="ARBA00022670"/>
    </source>
</evidence>
<dbReference type="InterPro" id="IPR048857">
    <property type="entry name" value="OTU1_Ubl"/>
</dbReference>
<dbReference type="Gene3D" id="3.10.20.90">
    <property type="entry name" value="Phosphatidylinositol 3-kinase Catalytic Subunit, Chain A, domain 1"/>
    <property type="match status" value="1"/>
</dbReference>
<dbReference type="FunFam" id="3.90.70.80:FF:000016">
    <property type="entry name" value="Putative ubiquitin thioesterase otu1"/>
    <property type="match status" value="1"/>
</dbReference>
<evidence type="ECO:0000256" key="2">
    <source>
        <dbReference type="ARBA" id="ARBA00004496"/>
    </source>
</evidence>
<dbReference type="GO" id="GO:0005634">
    <property type="term" value="C:nucleus"/>
    <property type="evidence" value="ECO:0007669"/>
    <property type="project" value="TreeGrafter"/>
</dbReference>
<dbReference type="InterPro" id="IPR013087">
    <property type="entry name" value="Znf_C2H2_type"/>
</dbReference>
<dbReference type="PROSITE" id="PS00028">
    <property type="entry name" value="ZINC_FINGER_C2H2_1"/>
    <property type="match status" value="1"/>
</dbReference>
<reference evidence="14 15" key="1">
    <citation type="submission" date="2017-10" db="EMBL/GenBank/DDBJ databases">
        <title>Comparative genomics in systemic dimorphic fungi from Ajellomycetaceae.</title>
        <authorList>
            <person name="Munoz J.F."/>
            <person name="Mcewen J.G."/>
            <person name="Clay O.K."/>
            <person name="Cuomo C.A."/>
        </authorList>
    </citation>
    <scope>NUCLEOTIDE SEQUENCE [LARGE SCALE GENOMIC DNA]</scope>
    <source>
        <strain evidence="14 15">UAMH7299</strain>
    </source>
</reference>
<evidence type="ECO:0000313" key="15">
    <source>
        <dbReference type="Proteomes" id="UP000224634"/>
    </source>
</evidence>
<evidence type="ECO:0000256" key="5">
    <source>
        <dbReference type="ARBA" id="ARBA00022723"/>
    </source>
</evidence>
<keyword evidence="10" id="KW-0862">Zinc</keyword>
<feature type="region of interest" description="Disordered" evidence="12">
    <location>
        <begin position="82"/>
        <end position="157"/>
    </location>
</feature>
<dbReference type="Pfam" id="PF24560">
    <property type="entry name" value="zf-C2H2_OTU1_C"/>
    <property type="match status" value="1"/>
</dbReference>
<keyword evidence="9 11" id="KW-0788">Thiol protease</keyword>
<dbReference type="InterPro" id="IPR003323">
    <property type="entry name" value="OTU_dom"/>
</dbReference>
<dbReference type="Pfam" id="PF02338">
    <property type="entry name" value="OTU"/>
    <property type="match status" value="1"/>
</dbReference>
<keyword evidence="8 11" id="KW-0378">Hydrolase</keyword>
<dbReference type="PANTHER" id="PTHR13312:SF0">
    <property type="entry name" value="UBIQUITIN THIOESTERASE OTU1"/>
    <property type="match status" value="1"/>
</dbReference>
<evidence type="ECO:0000256" key="7">
    <source>
        <dbReference type="ARBA" id="ARBA00022786"/>
    </source>
</evidence>
<dbReference type="GO" id="GO:0005829">
    <property type="term" value="C:cytosol"/>
    <property type="evidence" value="ECO:0007669"/>
    <property type="project" value="TreeGrafter"/>
</dbReference>
<dbReference type="EMBL" id="PDNA01000076">
    <property type="protein sequence ID" value="PGH16102.1"/>
    <property type="molecule type" value="Genomic_DNA"/>
</dbReference>
<comment type="caution">
    <text evidence="14">The sequence shown here is derived from an EMBL/GenBank/DDBJ whole genome shotgun (WGS) entry which is preliminary data.</text>
</comment>
<accession>A0A2B7Y5E8</accession>
<keyword evidence="7 11" id="KW-0833">Ubl conjugation pathway</keyword>
<dbReference type="Gene3D" id="3.90.70.80">
    <property type="match status" value="1"/>
</dbReference>
<gene>
    <name evidence="14" type="ORF">AJ80_05317</name>
</gene>
<evidence type="ECO:0000256" key="10">
    <source>
        <dbReference type="ARBA" id="ARBA00022833"/>
    </source>
</evidence>
<protein>
    <recommendedName>
        <fullName evidence="11">Ubiquitin thioesterase OTU</fullName>
        <ecNumber evidence="11">3.4.19.12</ecNumber>
    </recommendedName>
</protein>
<keyword evidence="3 11" id="KW-0963">Cytoplasm</keyword>
<dbReference type="STRING" id="1447883.A0A2B7Y5E8"/>
<dbReference type="GO" id="GO:0036503">
    <property type="term" value="P:ERAD pathway"/>
    <property type="evidence" value="ECO:0007669"/>
    <property type="project" value="TreeGrafter"/>
</dbReference>
<keyword evidence="5" id="KW-0479">Metal-binding</keyword>
<keyword evidence="4" id="KW-0645">Protease</keyword>
<dbReference type="PROSITE" id="PS50802">
    <property type="entry name" value="OTU"/>
    <property type="match status" value="1"/>
</dbReference>
<evidence type="ECO:0000256" key="12">
    <source>
        <dbReference type="SAM" id="MobiDB-lite"/>
    </source>
</evidence>
<dbReference type="CDD" id="cd22745">
    <property type="entry name" value="OTU_OTU1"/>
    <property type="match status" value="1"/>
</dbReference>
<keyword evidence="6" id="KW-0863">Zinc-finger</keyword>
<evidence type="ECO:0000259" key="13">
    <source>
        <dbReference type="PROSITE" id="PS50802"/>
    </source>
</evidence>
<dbReference type="GO" id="GO:0008270">
    <property type="term" value="F:zinc ion binding"/>
    <property type="evidence" value="ECO:0007669"/>
    <property type="project" value="UniProtKB-KW"/>
</dbReference>
<dbReference type="Proteomes" id="UP000224634">
    <property type="component" value="Unassembled WGS sequence"/>
</dbReference>
<evidence type="ECO:0000256" key="11">
    <source>
        <dbReference type="RuleBase" id="RU367104"/>
    </source>
</evidence>
<dbReference type="AlphaFoldDB" id="A0A2B7Y5E8"/>
<dbReference type="PANTHER" id="PTHR13312">
    <property type="entry name" value="HIV-INDUCED PROTEIN-7-LIKE PROTEASE"/>
    <property type="match status" value="1"/>
</dbReference>
<dbReference type="OrthoDB" id="65596at2759"/>
<evidence type="ECO:0000313" key="14">
    <source>
        <dbReference type="EMBL" id="PGH16102.1"/>
    </source>
</evidence>
<feature type="compositionally biased region" description="Polar residues" evidence="12">
    <location>
        <begin position="102"/>
        <end position="120"/>
    </location>
</feature>
<keyword evidence="15" id="KW-1185">Reference proteome</keyword>
<dbReference type="FunFam" id="3.10.20.90:FF:000096">
    <property type="entry name" value="Ubiquitin thioesterase OTU1"/>
    <property type="match status" value="1"/>
</dbReference>
<sequence>MRIRIRGPAGQSTITLEESATIHDLRSHISEKTNLKSYDIKYGYPPKPLHLDELDPSQKVAEIDTNLNGEQLIITNKESGLAGSVSSSSQQDAASQIASKPVATSTFASSSQRTPNTNSHQTSQQLVEQSQQPLSLTRKQNSSVENDPPEIPSPEHSGTIVLRIMPDDNSCLFRAVGSAVIGAMDTMTELRSIVAQTIQEQPHLYSAAVLEKSPDDYCRWIQSENSWGGGIELSILSKHFDIEICSIDVQTLRIDRFNEGRPTRCILVYSGIHYDTVALSPSDEPFTHAYAPPEFDTKIFDSADPVILEKAVALCQVLQGKHYYTDTAGFRIKCQVCGAVFVGEKGATKHASETGHYEFGEAED</sequence>
<dbReference type="InterPro" id="IPR057766">
    <property type="entry name" value="Znf-C2H2_OTU1-like_C"/>
</dbReference>
<dbReference type="SUPFAM" id="SSF54001">
    <property type="entry name" value="Cysteine proteinases"/>
    <property type="match status" value="1"/>
</dbReference>
<organism evidence="14 15">
    <name type="scientific">Polytolypa hystricis (strain UAMH7299)</name>
    <dbReference type="NCBI Taxonomy" id="1447883"/>
    <lineage>
        <taxon>Eukaryota</taxon>
        <taxon>Fungi</taxon>
        <taxon>Dikarya</taxon>
        <taxon>Ascomycota</taxon>
        <taxon>Pezizomycotina</taxon>
        <taxon>Eurotiomycetes</taxon>
        <taxon>Eurotiomycetidae</taxon>
        <taxon>Onygenales</taxon>
        <taxon>Onygenales incertae sedis</taxon>
        <taxon>Polytolypa</taxon>
    </lineage>
</organism>
<comment type="catalytic activity">
    <reaction evidence="1 11">
        <text>Thiol-dependent hydrolysis of ester, thioester, amide, peptide and isopeptide bonds formed by the C-terminal Gly of ubiquitin (a 76-residue protein attached to proteins as an intracellular targeting signal).</text>
        <dbReference type="EC" id="3.4.19.12"/>
    </reaction>
</comment>